<evidence type="ECO:0000259" key="1">
    <source>
        <dbReference type="Pfam" id="PF01814"/>
    </source>
</evidence>
<dbReference type="Gene3D" id="1.20.120.520">
    <property type="entry name" value="nmb1532 protein domain like"/>
    <property type="match status" value="1"/>
</dbReference>
<dbReference type="AlphaFoldDB" id="A0A9P3GIA8"/>
<dbReference type="EMBL" id="BPQB01000049">
    <property type="protein sequence ID" value="GJE95466.1"/>
    <property type="molecule type" value="Genomic_DNA"/>
</dbReference>
<feature type="domain" description="Hemerythrin-like" evidence="1">
    <location>
        <begin position="64"/>
        <end position="190"/>
    </location>
</feature>
<dbReference type="CDD" id="cd12108">
    <property type="entry name" value="Hr-like"/>
    <property type="match status" value="1"/>
</dbReference>
<protein>
    <submittedName>
        <fullName evidence="2">Hemerythrin domain-containing protein</fullName>
    </submittedName>
</protein>
<gene>
    <name evidence="2" type="ORF">PsYK624_116500</name>
</gene>
<dbReference type="InterPro" id="IPR053206">
    <property type="entry name" value="Dimeric_xanthone_biosynth"/>
</dbReference>
<dbReference type="Pfam" id="PF01814">
    <property type="entry name" value="Hemerythrin"/>
    <property type="match status" value="1"/>
</dbReference>
<dbReference type="Proteomes" id="UP000703269">
    <property type="component" value="Unassembled WGS sequence"/>
</dbReference>
<dbReference type="InterPro" id="IPR012312">
    <property type="entry name" value="Hemerythrin-like"/>
</dbReference>
<reference evidence="2 3" key="1">
    <citation type="submission" date="2021-08" db="EMBL/GenBank/DDBJ databases">
        <title>Draft Genome Sequence of Phanerochaete sordida strain YK-624.</title>
        <authorList>
            <person name="Mori T."/>
            <person name="Dohra H."/>
            <person name="Suzuki T."/>
            <person name="Kawagishi H."/>
            <person name="Hirai H."/>
        </authorList>
    </citation>
    <scope>NUCLEOTIDE SEQUENCE [LARGE SCALE GENOMIC DNA]</scope>
    <source>
        <strain evidence="2 3">YK-624</strain>
    </source>
</reference>
<name>A0A9P3GIA8_9APHY</name>
<keyword evidence="3" id="KW-1185">Reference proteome</keyword>
<dbReference type="OrthoDB" id="10044044at2759"/>
<dbReference type="PANTHER" id="PTHR38048:SF1">
    <property type="entry name" value="HEMERYTHRIN-LIKE DOMAIN-CONTAINING PROTEIN"/>
    <property type="match status" value="1"/>
</dbReference>
<proteinExistence type="predicted"/>
<evidence type="ECO:0000313" key="3">
    <source>
        <dbReference type="Proteomes" id="UP000703269"/>
    </source>
</evidence>
<dbReference type="PANTHER" id="PTHR38048">
    <property type="entry name" value="EXPRESSED PROTEIN"/>
    <property type="match status" value="1"/>
</dbReference>
<comment type="caution">
    <text evidence="2">The sequence shown here is derived from an EMBL/GenBank/DDBJ whole genome shotgun (WGS) entry which is preliminary data.</text>
</comment>
<organism evidence="2 3">
    <name type="scientific">Phanerochaete sordida</name>
    <dbReference type="NCBI Taxonomy" id="48140"/>
    <lineage>
        <taxon>Eukaryota</taxon>
        <taxon>Fungi</taxon>
        <taxon>Dikarya</taxon>
        <taxon>Basidiomycota</taxon>
        <taxon>Agaricomycotina</taxon>
        <taxon>Agaricomycetes</taxon>
        <taxon>Polyporales</taxon>
        <taxon>Phanerochaetaceae</taxon>
        <taxon>Phanerochaete</taxon>
    </lineage>
</organism>
<accession>A0A9P3GIA8</accession>
<sequence>MPTLPLPASLRTLARASLGPARYRTFRPAWTATTALRTAMSASEPPAALRPANAREERRWNRLADAMSRFHDYFKAEFNAIYEMADGSFNRRGMNLRMYLSEAGELRKHLTVHHTIEERHIFPVLAKRMPAFKNEEQHIKSHHAIHEGLDALGALIEKWLAEPSAYSPEEMKACLDAWREVLFKHLDEEVEDLRGENMKKYWTLEEVERIMI</sequence>
<evidence type="ECO:0000313" key="2">
    <source>
        <dbReference type="EMBL" id="GJE95466.1"/>
    </source>
</evidence>